<feature type="transmembrane region" description="Helical" evidence="9">
    <location>
        <begin position="12"/>
        <end position="30"/>
    </location>
</feature>
<keyword evidence="4 9" id="KW-1133">Transmembrane helix</keyword>
<feature type="transmembrane region" description="Helical" evidence="9">
    <location>
        <begin position="113"/>
        <end position="129"/>
    </location>
</feature>
<feature type="transmembrane region" description="Helical" evidence="9">
    <location>
        <begin position="135"/>
        <end position="152"/>
    </location>
</feature>
<sequence>MNNLQCSVLEIAPRLLPFVITTVSYFLLSIPKDSPSMLAALVKCAPIYCLIYFVLKAGVSPYKNKLALALVFSSVGDAFLVWKEFFPHGMAAFGMAQLIYFTTFGFQPLRPMLGAIFYLMGTALVALVFANLKGILMFGLPVYAALLVTMLWRATARYNFNDQFLLFQSCNKWLRFAGCVGAILFVISDGIIALSQFYTHIPNAQMYIMSTYYAGQLGISMTCLEDESKPRRKSTKRS</sequence>
<dbReference type="GO" id="GO:0016020">
    <property type="term" value="C:membrane"/>
    <property type="evidence" value="ECO:0007669"/>
    <property type="project" value="UniProtKB-SubCell"/>
</dbReference>
<dbReference type="PANTHER" id="PTHR31885:SF6">
    <property type="entry name" value="GH04784P"/>
    <property type="match status" value="1"/>
</dbReference>
<dbReference type="Pfam" id="PF07947">
    <property type="entry name" value="YhhN"/>
    <property type="match status" value="1"/>
</dbReference>
<dbReference type="EMBL" id="GIIL01004419">
    <property type="protein sequence ID" value="NOV48145.1"/>
    <property type="molecule type" value="Transcribed_RNA"/>
</dbReference>
<protein>
    <recommendedName>
        <fullName evidence="6">lysoplasmalogenase</fullName>
        <ecNumber evidence="6">3.3.2.2</ecNumber>
    </recommendedName>
</protein>
<evidence type="ECO:0000256" key="7">
    <source>
        <dbReference type="ARBA" id="ARBA00049458"/>
    </source>
</evidence>
<dbReference type="PANTHER" id="PTHR31885">
    <property type="entry name" value="GH04784P"/>
    <property type="match status" value="1"/>
</dbReference>
<evidence type="ECO:0000256" key="3">
    <source>
        <dbReference type="ARBA" id="ARBA00022692"/>
    </source>
</evidence>
<name>A0A6M2DPA2_XENCH</name>
<keyword evidence="3 9" id="KW-0812">Transmembrane</keyword>
<reference evidence="10" key="1">
    <citation type="submission" date="2020-03" db="EMBL/GenBank/DDBJ databases">
        <title>Transcriptomic Profiling of the Digestive Tract of the Rat Flea, Xenopsylla cheopis, Following Blood Feeding and Infection with Yersinia pestis.</title>
        <authorList>
            <person name="Bland D.M."/>
            <person name="Martens C.A."/>
            <person name="Virtaneva K."/>
            <person name="Kanakabandi K."/>
            <person name="Long D."/>
            <person name="Rosenke R."/>
            <person name="Saturday G.A."/>
            <person name="Hoyt F.H."/>
            <person name="Bruno D.P."/>
            <person name="Ribeiro J.M.C."/>
            <person name="Hinnebusch J."/>
        </authorList>
    </citation>
    <scope>NUCLEOTIDE SEQUENCE</scope>
</reference>
<comment type="catalytic activity">
    <reaction evidence="7">
        <text>a 1-O-(1Z-alkenyl)-sn-glycero-3-phosphoethanolamine + H2O = a 2,3-saturated aldehyde + sn-glycero-3-phosphoethanolamine</text>
        <dbReference type="Rhea" id="RHEA:16905"/>
        <dbReference type="ChEBI" id="CHEBI:15377"/>
        <dbReference type="ChEBI" id="CHEBI:73359"/>
        <dbReference type="ChEBI" id="CHEBI:77288"/>
        <dbReference type="ChEBI" id="CHEBI:143890"/>
        <dbReference type="EC" id="3.3.2.2"/>
    </reaction>
</comment>
<dbReference type="InterPro" id="IPR012506">
    <property type="entry name" value="TMEM86B-like"/>
</dbReference>
<feature type="transmembrane region" description="Helical" evidence="9">
    <location>
        <begin position="36"/>
        <end position="54"/>
    </location>
</feature>
<dbReference type="AlphaFoldDB" id="A0A6M2DPA2"/>
<organism evidence="10">
    <name type="scientific">Xenopsylla cheopis</name>
    <name type="common">Oriental rat flea</name>
    <name type="synonym">Pulex cheopis</name>
    <dbReference type="NCBI Taxonomy" id="163159"/>
    <lineage>
        <taxon>Eukaryota</taxon>
        <taxon>Metazoa</taxon>
        <taxon>Ecdysozoa</taxon>
        <taxon>Arthropoda</taxon>
        <taxon>Hexapoda</taxon>
        <taxon>Insecta</taxon>
        <taxon>Pterygota</taxon>
        <taxon>Neoptera</taxon>
        <taxon>Endopterygota</taxon>
        <taxon>Siphonaptera</taxon>
        <taxon>Pulicidae</taxon>
        <taxon>Xenopsyllinae</taxon>
        <taxon>Xenopsylla</taxon>
    </lineage>
</organism>
<evidence type="ECO:0000256" key="4">
    <source>
        <dbReference type="ARBA" id="ARBA00022989"/>
    </source>
</evidence>
<evidence type="ECO:0000256" key="5">
    <source>
        <dbReference type="ARBA" id="ARBA00023136"/>
    </source>
</evidence>
<feature type="transmembrane region" description="Helical" evidence="9">
    <location>
        <begin position="88"/>
        <end position="106"/>
    </location>
</feature>
<comment type="similarity">
    <text evidence="2">Belongs to the TMEM86 family.</text>
</comment>
<comment type="catalytic activity">
    <reaction evidence="8">
        <text>a 1-O-(1Z-alkenyl)-sn-glycero-3-phosphocholine + H2O = a 2,3-saturated aldehyde + sn-glycerol 3-phosphocholine</text>
        <dbReference type="Rhea" id="RHEA:22544"/>
        <dbReference type="ChEBI" id="CHEBI:15377"/>
        <dbReference type="ChEBI" id="CHEBI:16870"/>
        <dbReference type="ChEBI" id="CHEBI:73359"/>
        <dbReference type="ChEBI" id="CHEBI:77287"/>
        <dbReference type="EC" id="3.3.2.2"/>
    </reaction>
</comment>
<feature type="transmembrane region" description="Helical" evidence="9">
    <location>
        <begin position="173"/>
        <end position="198"/>
    </location>
</feature>
<evidence type="ECO:0000256" key="8">
    <source>
        <dbReference type="ARBA" id="ARBA00049560"/>
    </source>
</evidence>
<proteinExistence type="inferred from homology"/>
<evidence type="ECO:0000313" key="10">
    <source>
        <dbReference type="EMBL" id="NOV48145.1"/>
    </source>
</evidence>
<evidence type="ECO:0000256" key="6">
    <source>
        <dbReference type="ARBA" id="ARBA00035673"/>
    </source>
</evidence>
<dbReference type="GO" id="GO:0047408">
    <property type="term" value="F:alkenylglycerophosphocholine hydrolase activity"/>
    <property type="evidence" value="ECO:0007669"/>
    <property type="project" value="UniProtKB-EC"/>
</dbReference>
<evidence type="ECO:0000256" key="9">
    <source>
        <dbReference type="SAM" id="Phobius"/>
    </source>
</evidence>
<accession>A0A6M2DPA2</accession>
<evidence type="ECO:0000256" key="2">
    <source>
        <dbReference type="ARBA" id="ARBA00007375"/>
    </source>
</evidence>
<evidence type="ECO:0000256" key="1">
    <source>
        <dbReference type="ARBA" id="ARBA00004141"/>
    </source>
</evidence>
<dbReference type="EC" id="3.3.2.2" evidence="6"/>
<comment type="subcellular location">
    <subcellularLocation>
        <location evidence="1">Membrane</location>
        <topology evidence="1">Multi-pass membrane protein</topology>
    </subcellularLocation>
</comment>
<keyword evidence="5 9" id="KW-0472">Membrane</keyword>